<accession>A0A9W4EBP7</accession>
<protein>
    <submittedName>
        <fullName evidence="2">Uncharacterized protein</fullName>
    </submittedName>
</protein>
<feature type="region of interest" description="Disordered" evidence="1">
    <location>
        <begin position="1"/>
        <end position="70"/>
    </location>
</feature>
<dbReference type="EMBL" id="CAJSLV010000114">
    <property type="protein sequence ID" value="CAG6398854.1"/>
    <property type="molecule type" value="Genomic_DNA"/>
</dbReference>
<evidence type="ECO:0000313" key="3">
    <source>
        <dbReference type="Proteomes" id="UP001152519"/>
    </source>
</evidence>
<feature type="compositionally biased region" description="Low complexity" evidence="1">
    <location>
        <begin position="100"/>
        <end position="110"/>
    </location>
</feature>
<feature type="compositionally biased region" description="Polar residues" evidence="1">
    <location>
        <begin position="1"/>
        <end position="13"/>
    </location>
</feature>
<name>A0A9W4EBP7_9ACTN</name>
<dbReference type="AlphaFoldDB" id="A0A9W4EBP7"/>
<organism evidence="2 3">
    <name type="scientific">Actinacidiphila cocklensis</name>
    <dbReference type="NCBI Taxonomy" id="887465"/>
    <lineage>
        <taxon>Bacteria</taxon>
        <taxon>Bacillati</taxon>
        <taxon>Actinomycetota</taxon>
        <taxon>Actinomycetes</taxon>
        <taxon>Kitasatosporales</taxon>
        <taxon>Streptomycetaceae</taxon>
        <taxon>Actinacidiphila</taxon>
    </lineage>
</organism>
<keyword evidence="3" id="KW-1185">Reference proteome</keyword>
<dbReference type="Proteomes" id="UP001152519">
    <property type="component" value="Unassembled WGS sequence"/>
</dbReference>
<proteinExistence type="predicted"/>
<feature type="compositionally biased region" description="Low complexity" evidence="1">
    <location>
        <begin position="117"/>
        <end position="133"/>
    </location>
</feature>
<reference evidence="2" key="1">
    <citation type="submission" date="2021-05" db="EMBL/GenBank/DDBJ databases">
        <authorList>
            <person name="Arsene-Ploetze F."/>
        </authorList>
    </citation>
    <scope>NUCLEOTIDE SEQUENCE</scope>
    <source>
        <strain evidence="2">DSM 42138</strain>
    </source>
</reference>
<evidence type="ECO:0000313" key="2">
    <source>
        <dbReference type="EMBL" id="CAG6398854.1"/>
    </source>
</evidence>
<feature type="compositionally biased region" description="Polar residues" evidence="1">
    <location>
        <begin position="50"/>
        <end position="70"/>
    </location>
</feature>
<comment type="caution">
    <text evidence="2">The sequence shown here is derived from an EMBL/GenBank/DDBJ whole genome shotgun (WGS) entry which is preliminary data.</text>
</comment>
<evidence type="ECO:0000256" key="1">
    <source>
        <dbReference type="SAM" id="MobiDB-lite"/>
    </source>
</evidence>
<feature type="region of interest" description="Disordered" evidence="1">
    <location>
        <begin position="89"/>
        <end position="149"/>
    </location>
</feature>
<feature type="compositionally biased region" description="Basic residues" evidence="1">
    <location>
        <begin position="17"/>
        <end position="32"/>
    </location>
</feature>
<sequence>MDQTRCKTCQQRWRGTLQHRSRARSSGPRHARTAGPRRPPSPDGRRGTPESCSGTTRSSGVLAASTSAKTSGFLLERYMDSGNPRVYCDADPGPHHHRPAALPLPFLNLPGHPPAGPRTGAPAGAERGAGRTTSSPRKAPPCPYAPEPARCWPVSWPRRRRASRSP</sequence>
<gene>
    <name evidence="2" type="ORF">SCOCK_80009</name>
</gene>